<dbReference type="SUPFAM" id="SSF48008">
    <property type="entry name" value="GntR ligand-binding domain-like"/>
    <property type="match status" value="1"/>
</dbReference>
<keyword evidence="2" id="KW-0238">DNA-binding</keyword>
<dbReference type="KEGG" id="lck:HN018_21650"/>
<evidence type="ECO:0000256" key="1">
    <source>
        <dbReference type="ARBA" id="ARBA00023015"/>
    </source>
</evidence>
<evidence type="ECO:0000313" key="6">
    <source>
        <dbReference type="EMBL" id="QKE92863.1"/>
    </source>
</evidence>
<dbReference type="InterPro" id="IPR011711">
    <property type="entry name" value="GntR_C"/>
</dbReference>
<dbReference type="InterPro" id="IPR000524">
    <property type="entry name" value="Tscrpt_reg_HTH_GntR"/>
</dbReference>
<dbReference type="SMART" id="SM00345">
    <property type="entry name" value="HTH_GNTR"/>
    <property type="match status" value="1"/>
</dbReference>
<dbReference type="Gene3D" id="1.10.10.10">
    <property type="entry name" value="Winged helix-like DNA-binding domain superfamily/Winged helix DNA-binding domain"/>
    <property type="match status" value="1"/>
</dbReference>
<keyword evidence="7" id="KW-1185">Reference proteome</keyword>
<evidence type="ECO:0000313" key="7">
    <source>
        <dbReference type="Proteomes" id="UP000500767"/>
    </source>
</evidence>
<dbReference type="Proteomes" id="UP000500767">
    <property type="component" value="Chromosome"/>
</dbReference>
<dbReference type="GO" id="GO:0003677">
    <property type="term" value="F:DNA binding"/>
    <property type="evidence" value="ECO:0007669"/>
    <property type="project" value="UniProtKB-KW"/>
</dbReference>
<dbReference type="GO" id="GO:0003700">
    <property type="term" value="F:DNA-binding transcription factor activity"/>
    <property type="evidence" value="ECO:0007669"/>
    <property type="project" value="InterPro"/>
</dbReference>
<organism evidence="6 7">
    <name type="scientific">Lichenicola cladoniae</name>
    <dbReference type="NCBI Taxonomy" id="1484109"/>
    <lineage>
        <taxon>Bacteria</taxon>
        <taxon>Pseudomonadati</taxon>
        <taxon>Pseudomonadota</taxon>
        <taxon>Alphaproteobacteria</taxon>
        <taxon>Acetobacterales</taxon>
        <taxon>Acetobacteraceae</taxon>
        <taxon>Lichenicola</taxon>
    </lineage>
</organism>
<dbReference type="PANTHER" id="PTHR43537">
    <property type="entry name" value="TRANSCRIPTIONAL REGULATOR, GNTR FAMILY"/>
    <property type="match status" value="1"/>
</dbReference>
<protein>
    <submittedName>
        <fullName evidence="6">Transcriptional regulator NanR</fullName>
    </submittedName>
</protein>
<dbReference type="Pfam" id="PF07729">
    <property type="entry name" value="FCD"/>
    <property type="match status" value="1"/>
</dbReference>
<dbReference type="AlphaFoldDB" id="A0A6M8HWD1"/>
<sequence>MSSSEQIIRRKLSDEIFDRLKTIILGGELKIGDTLPSERDLMERFGVGRPAIREAMHALSNLGLISISHGERARVCALTPASLFRQIDLPAQLMLSGSSQSLHHLLDARLFFERGMVRAAAESASKTEVTALRQAIKRQSAMTDDITSFIEQDMEFHVMIAASARNPIFEAVCRAMLGWLRSYHTEMLHWTGKENVTIAEHAEIVDCIAAHDPEKAEATMIKHLQRSSTLYVHQTDRPSPDTAFTAKPARKAAKSSQRA</sequence>
<dbReference type="PANTHER" id="PTHR43537:SF53">
    <property type="entry name" value="HTH-TYPE TRANSCRIPTIONAL REPRESSOR NANR"/>
    <property type="match status" value="1"/>
</dbReference>
<dbReference type="PROSITE" id="PS50949">
    <property type="entry name" value="HTH_GNTR"/>
    <property type="match status" value="1"/>
</dbReference>
<keyword evidence="1" id="KW-0805">Transcription regulation</keyword>
<name>A0A6M8HWD1_9PROT</name>
<dbReference type="EMBL" id="CP053708">
    <property type="protein sequence ID" value="QKE92863.1"/>
    <property type="molecule type" value="Genomic_DNA"/>
</dbReference>
<evidence type="ECO:0000256" key="3">
    <source>
        <dbReference type="ARBA" id="ARBA00023163"/>
    </source>
</evidence>
<dbReference type="InterPro" id="IPR036390">
    <property type="entry name" value="WH_DNA-bd_sf"/>
</dbReference>
<dbReference type="Pfam" id="PF00392">
    <property type="entry name" value="GntR"/>
    <property type="match status" value="1"/>
</dbReference>
<gene>
    <name evidence="6" type="ORF">HN018_21650</name>
</gene>
<proteinExistence type="predicted"/>
<keyword evidence="3" id="KW-0804">Transcription</keyword>
<dbReference type="NCBIfam" id="NF003011">
    <property type="entry name" value="PRK03837.1"/>
    <property type="match status" value="1"/>
</dbReference>
<reference evidence="6 7" key="1">
    <citation type="journal article" date="2014" name="World J. Microbiol. Biotechnol.">
        <title>Biodiversity and physiological characteristics of Antarctic and Arctic lichens-associated bacteria.</title>
        <authorList>
            <person name="Lee Y.M."/>
            <person name="Kim E.H."/>
            <person name="Lee H.K."/>
            <person name="Hong S.G."/>
        </authorList>
    </citation>
    <scope>NUCLEOTIDE SEQUENCE [LARGE SCALE GENOMIC DNA]</scope>
    <source>
        <strain evidence="6 7">PAMC 26569</strain>
    </source>
</reference>
<dbReference type="InterPro" id="IPR008920">
    <property type="entry name" value="TF_FadR/GntR_C"/>
</dbReference>
<dbReference type="CDD" id="cd07377">
    <property type="entry name" value="WHTH_GntR"/>
    <property type="match status" value="1"/>
</dbReference>
<feature type="region of interest" description="Disordered" evidence="4">
    <location>
        <begin position="235"/>
        <end position="259"/>
    </location>
</feature>
<evidence type="ECO:0000256" key="2">
    <source>
        <dbReference type="ARBA" id="ARBA00023125"/>
    </source>
</evidence>
<dbReference type="PRINTS" id="PR00035">
    <property type="entry name" value="HTHGNTR"/>
</dbReference>
<dbReference type="SMART" id="SM00895">
    <property type="entry name" value="FCD"/>
    <property type="match status" value="1"/>
</dbReference>
<evidence type="ECO:0000259" key="5">
    <source>
        <dbReference type="PROSITE" id="PS50949"/>
    </source>
</evidence>
<accession>A0A6M8HWD1</accession>
<dbReference type="SUPFAM" id="SSF46785">
    <property type="entry name" value="Winged helix' DNA-binding domain"/>
    <property type="match status" value="1"/>
</dbReference>
<dbReference type="Gene3D" id="1.20.120.530">
    <property type="entry name" value="GntR ligand-binding domain-like"/>
    <property type="match status" value="1"/>
</dbReference>
<feature type="domain" description="HTH gntR-type" evidence="5">
    <location>
        <begin position="10"/>
        <end position="78"/>
    </location>
</feature>
<evidence type="ECO:0000256" key="4">
    <source>
        <dbReference type="SAM" id="MobiDB-lite"/>
    </source>
</evidence>
<dbReference type="InterPro" id="IPR036388">
    <property type="entry name" value="WH-like_DNA-bd_sf"/>
</dbReference>